<protein>
    <recommendedName>
        <fullName evidence="3">Short-chain dehydrogenase/reductase SDR</fullName>
    </recommendedName>
</protein>
<dbReference type="Proteomes" id="UP000199013">
    <property type="component" value="Unassembled WGS sequence"/>
</dbReference>
<dbReference type="AlphaFoldDB" id="A0A1C3NXG4"/>
<dbReference type="EMBL" id="FLUV01000972">
    <property type="protein sequence ID" value="SBW22227.1"/>
    <property type="molecule type" value="Genomic_DNA"/>
</dbReference>
<gene>
    <name evidence="1" type="ORF">FDG2_2323</name>
</gene>
<reference evidence="2" key="1">
    <citation type="submission" date="2016-02" db="EMBL/GenBank/DDBJ databases">
        <authorList>
            <person name="Wibberg D."/>
        </authorList>
    </citation>
    <scope>NUCLEOTIDE SEQUENCE [LARGE SCALE GENOMIC DNA]</scope>
</reference>
<dbReference type="InterPro" id="IPR036291">
    <property type="entry name" value="NAD(P)-bd_dom_sf"/>
</dbReference>
<keyword evidence="2" id="KW-1185">Reference proteome</keyword>
<evidence type="ECO:0000313" key="2">
    <source>
        <dbReference type="Proteomes" id="UP000199013"/>
    </source>
</evidence>
<sequence>MTADEKYTSDAPRPLALVTGVGRTVGIGAGIARRLAASGWDIAFTYWNPYDQRMAWGAERGQPERFGGC</sequence>
<dbReference type="Gene3D" id="3.40.50.720">
    <property type="entry name" value="NAD(P)-binding Rossmann-like Domain"/>
    <property type="match status" value="1"/>
</dbReference>
<organism evidence="1 2">
    <name type="scientific">Candidatus Protofrankia californiensis</name>
    <dbReference type="NCBI Taxonomy" id="1839754"/>
    <lineage>
        <taxon>Bacteria</taxon>
        <taxon>Bacillati</taxon>
        <taxon>Actinomycetota</taxon>
        <taxon>Actinomycetes</taxon>
        <taxon>Frankiales</taxon>
        <taxon>Frankiaceae</taxon>
        <taxon>Protofrankia</taxon>
    </lineage>
</organism>
<dbReference type="SUPFAM" id="SSF51735">
    <property type="entry name" value="NAD(P)-binding Rossmann-fold domains"/>
    <property type="match status" value="1"/>
</dbReference>
<accession>A0A1C3NXG4</accession>
<proteinExistence type="predicted"/>
<name>A0A1C3NXG4_9ACTN</name>
<evidence type="ECO:0000313" key="1">
    <source>
        <dbReference type="EMBL" id="SBW22227.1"/>
    </source>
</evidence>
<evidence type="ECO:0008006" key="3">
    <source>
        <dbReference type="Google" id="ProtNLM"/>
    </source>
</evidence>